<gene>
    <name evidence="1" type="ORF">HBE96_25045</name>
</gene>
<evidence type="ECO:0000313" key="1">
    <source>
        <dbReference type="EMBL" id="NMM65849.1"/>
    </source>
</evidence>
<dbReference type="RefSeq" id="WP_169300440.1">
    <property type="nucleotide sequence ID" value="NZ_JABBNI010000067.1"/>
</dbReference>
<accession>A0A7Y0HQ90</accession>
<proteinExistence type="predicted"/>
<reference evidence="1 2" key="1">
    <citation type="submission" date="2020-06" db="EMBL/GenBank/DDBJ databases">
        <title>Complete Genome Sequence of Clostridium muelleri sp. nov. P21T, an Acid-Alcohol Producing Acetogen Isolated from Old Hay.</title>
        <authorList>
            <person name="Duncan K.E."/>
            <person name="Tanner R.S."/>
        </authorList>
    </citation>
    <scope>NUCLEOTIDE SEQUENCE [LARGE SCALE GENOMIC DNA]</scope>
    <source>
        <strain evidence="1 2">P21</strain>
    </source>
</reference>
<organism evidence="1 2">
    <name type="scientific">Clostridium muellerianum</name>
    <dbReference type="NCBI Taxonomy" id="2716538"/>
    <lineage>
        <taxon>Bacteria</taxon>
        <taxon>Bacillati</taxon>
        <taxon>Bacillota</taxon>
        <taxon>Clostridia</taxon>
        <taxon>Eubacteriales</taxon>
        <taxon>Clostridiaceae</taxon>
        <taxon>Clostridium</taxon>
    </lineage>
</organism>
<name>A0A7Y0HQ90_9CLOT</name>
<sequence length="111" mass="13059">MSGRSVYYYMKMIEYSNAERILLDKLESINSNLRQCDDSFSNFPRVHMNNINLEGQVIENFNSKSKKFGKELENILNKAKSSRDVISQKQVLAHARYLYYMQLYEASLDDD</sequence>
<dbReference type="Proteomes" id="UP000537131">
    <property type="component" value="Unassembled WGS sequence"/>
</dbReference>
<dbReference type="AlphaFoldDB" id="A0A7Y0HQ90"/>
<keyword evidence="2" id="KW-1185">Reference proteome</keyword>
<evidence type="ECO:0000313" key="2">
    <source>
        <dbReference type="Proteomes" id="UP000537131"/>
    </source>
</evidence>
<protein>
    <submittedName>
        <fullName evidence="1">Uncharacterized protein</fullName>
    </submittedName>
</protein>
<comment type="caution">
    <text evidence="1">The sequence shown here is derived from an EMBL/GenBank/DDBJ whole genome shotgun (WGS) entry which is preliminary data.</text>
</comment>
<dbReference type="EMBL" id="JABBNI010000067">
    <property type="protein sequence ID" value="NMM65849.1"/>
    <property type="molecule type" value="Genomic_DNA"/>
</dbReference>